<feature type="transmembrane region" description="Helical" evidence="7">
    <location>
        <begin position="265"/>
        <end position="295"/>
    </location>
</feature>
<dbReference type="Pfam" id="PF02687">
    <property type="entry name" value="FtsX"/>
    <property type="match status" value="1"/>
</dbReference>
<dbReference type="GO" id="GO:0022857">
    <property type="term" value="F:transmembrane transporter activity"/>
    <property type="evidence" value="ECO:0007669"/>
    <property type="project" value="TreeGrafter"/>
</dbReference>
<evidence type="ECO:0000256" key="3">
    <source>
        <dbReference type="ARBA" id="ARBA00022692"/>
    </source>
</evidence>
<dbReference type="InterPro" id="IPR003838">
    <property type="entry name" value="ABC3_permease_C"/>
</dbReference>
<dbReference type="PANTHER" id="PTHR30572">
    <property type="entry name" value="MEMBRANE COMPONENT OF TRANSPORTER-RELATED"/>
    <property type="match status" value="1"/>
</dbReference>
<evidence type="ECO:0000256" key="7">
    <source>
        <dbReference type="SAM" id="Phobius"/>
    </source>
</evidence>
<dbReference type="PANTHER" id="PTHR30572:SF4">
    <property type="entry name" value="ABC TRANSPORTER PERMEASE YTRF"/>
    <property type="match status" value="1"/>
</dbReference>
<sequence>MQLQETIITALKALNANKARTFLTMLGVIIGVFAVVSLVSVGIGIESFITDRFNSLGSNLVIVAPGVVDFGDDPAKAFSKNKLDEKHIELIERYASDYVDAATPSIRLGKTAKYKTNAVKASVIGANYKSNKIINYTIEEGRMFNRADQKNNARVVIIGSEVKKELFPNTSSIGKQIKIDNTSFEIIGELEVAGAGDGDRIIMPYTTAKKEFEVKNFSSIATKAKSAEDVAKAMKAVEIALLRDLKEDDFTVLSQADILGSIQNILGILTTAIGAIAGISLLVGGIGIMNIMLVSVTERIKEIGLRKALGATPKDIAIQFLFESVFISVFGGSIGILLGWTASKIASQWISTSVPLYAVLMAFGFSAAVGMIFGTYPALNASKKDSIEALRYE</sequence>
<evidence type="ECO:0000256" key="2">
    <source>
        <dbReference type="ARBA" id="ARBA00022475"/>
    </source>
</evidence>
<keyword evidence="3 7" id="KW-0812">Transmembrane</keyword>
<evidence type="ECO:0000313" key="11">
    <source>
        <dbReference type="Proteomes" id="UP000740557"/>
    </source>
</evidence>
<feature type="transmembrane region" description="Helical" evidence="7">
    <location>
        <begin position="21"/>
        <end position="45"/>
    </location>
</feature>
<proteinExistence type="inferred from homology"/>
<keyword evidence="5 7" id="KW-0472">Membrane</keyword>
<evidence type="ECO:0000256" key="5">
    <source>
        <dbReference type="ARBA" id="ARBA00023136"/>
    </source>
</evidence>
<dbReference type="Pfam" id="PF12704">
    <property type="entry name" value="MacB_PCD"/>
    <property type="match status" value="1"/>
</dbReference>
<keyword evidence="4 7" id="KW-1133">Transmembrane helix</keyword>
<evidence type="ECO:0000259" key="9">
    <source>
        <dbReference type="Pfam" id="PF12704"/>
    </source>
</evidence>
<dbReference type="InterPro" id="IPR025857">
    <property type="entry name" value="MacB_PCD"/>
</dbReference>
<evidence type="ECO:0000313" key="10">
    <source>
        <dbReference type="EMBL" id="MCA9308526.1"/>
    </source>
</evidence>
<comment type="subcellular location">
    <subcellularLocation>
        <location evidence="1">Cell membrane</location>
        <topology evidence="1">Multi-pass membrane protein</topology>
    </subcellularLocation>
</comment>
<evidence type="ECO:0000259" key="8">
    <source>
        <dbReference type="Pfam" id="PF02687"/>
    </source>
</evidence>
<dbReference type="AlphaFoldDB" id="A0A955EBQ3"/>
<dbReference type="EMBL" id="JAGQNX010000102">
    <property type="protein sequence ID" value="MCA9308526.1"/>
    <property type="molecule type" value="Genomic_DNA"/>
</dbReference>
<feature type="transmembrane region" description="Helical" evidence="7">
    <location>
        <begin position="316"/>
        <end position="342"/>
    </location>
</feature>
<comment type="caution">
    <text evidence="10">The sequence shown here is derived from an EMBL/GenBank/DDBJ whole genome shotgun (WGS) entry which is preliminary data.</text>
</comment>
<evidence type="ECO:0000256" key="6">
    <source>
        <dbReference type="ARBA" id="ARBA00038076"/>
    </source>
</evidence>
<dbReference type="Proteomes" id="UP000740557">
    <property type="component" value="Unassembled WGS sequence"/>
</dbReference>
<dbReference type="InterPro" id="IPR050250">
    <property type="entry name" value="Macrolide_Exporter_MacB"/>
</dbReference>
<feature type="domain" description="MacB-like periplasmic core" evidence="9">
    <location>
        <begin position="21"/>
        <end position="238"/>
    </location>
</feature>
<gene>
    <name evidence="10" type="ORF">KC980_03365</name>
</gene>
<feature type="domain" description="ABC3 transporter permease C-terminal" evidence="8">
    <location>
        <begin position="275"/>
        <end position="384"/>
    </location>
</feature>
<keyword evidence="2" id="KW-1003">Cell membrane</keyword>
<evidence type="ECO:0000256" key="4">
    <source>
        <dbReference type="ARBA" id="ARBA00022989"/>
    </source>
</evidence>
<comment type="similarity">
    <text evidence="6">Belongs to the ABC-4 integral membrane protein family.</text>
</comment>
<feature type="transmembrane region" description="Helical" evidence="7">
    <location>
        <begin position="354"/>
        <end position="376"/>
    </location>
</feature>
<reference evidence="10" key="1">
    <citation type="submission" date="2020-04" db="EMBL/GenBank/DDBJ databases">
        <authorList>
            <person name="Zhang T."/>
        </authorList>
    </citation>
    <scope>NUCLEOTIDE SEQUENCE</scope>
    <source>
        <strain evidence="10">HKST-UBA79</strain>
    </source>
</reference>
<evidence type="ECO:0000256" key="1">
    <source>
        <dbReference type="ARBA" id="ARBA00004651"/>
    </source>
</evidence>
<protein>
    <submittedName>
        <fullName evidence="10">ABC transporter permease</fullName>
    </submittedName>
</protein>
<name>A0A955EBQ3_UNCKA</name>
<organism evidence="10 11">
    <name type="scientific">candidate division WWE3 bacterium</name>
    <dbReference type="NCBI Taxonomy" id="2053526"/>
    <lineage>
        <taxon>Bacteria</taxon>
        <taxon>Katanobacteria</taxon>
    </lineage>
</organism>
<accession>A0A955EBQ3</accession>
<reference evidence="10" key="2">
    <citation type="journal article" date="2021" name="Microbiome">
        <title>Successional dynamics and alternative stable states in a saline activated sludge microbial community over 9 years.</title>
        <authorList>
            <person name="Wang Y."/>
            <person name="Ye J."/>
            <person name="Ju F."/>
            <person name="Liu L."/>
            <person name="Boyd J.A."/>
            <person name="Deng Y."/>
            <person name="Parks D.H."/>
            <person name="Jiang X."/>
            <person name="Yin X."/>
            <person name="Woodcroft B.J."/>
            <person name="Tyson G.W."/>
            <person name="Hugenholtz P."/>
            <person name="Polz M.F."/>
            <person name="Zhang T."/>
        </authorList>
    </citation>
    <scope>NUCLEOTIDE SEQUENCE</scope>
    <source>
        <strain evidence="10">HKST-UBA79</strain>
    </source>
</reference>
<dbReference type="GO" id="GO:0005886">
    <property type="term" value="C:plasma membrane"/>
    <property type="evidence" value="ECO:0007669"/>
    <property type="project" value="UniProtKB-SubCell"/>
</dbReference>